<keyword evidence="1" id="KW-0808">Transferase</keyword>
<gene>
    <name evidence="1" type="primary">lpxA_2</name>
    <name evidence="1" type="ORF">ROA7745_04662</name>
</gene>
<protein>
    <submittedName>
        <fullName evidence="1">Acyl-[acyl-carrier-protein]--UDP-N-acetylglucosamine O-acyltransferase</fullName>
        <ecNumber evidence="1">2.3.1.129</ecNumber>
    </submittedName>
</protein>
<evidence type="ECO:0000313" key="1">
    <source>
        <dbReference type="EMBL" id="SMC14792.1"/>
    </source>
</evidence>
<dbReference type="Pfam" id="PF00132">
    <property type="entry name" value="Hexapep"/>
    <property type="match status" value="1"/>
</dbReference>
<reference evidence="1 2" key="1">
    <citation type="submission" date="2017-03" db="EMBL/GenBank/DDBJ databases">
        <authorList>
            <person name="Afonso C.L."/>
            <person name="Miller P.J."/>
            <person name="Scott M.A."/>
            <person name="Spackman E."/>
            <person name="Goraichik I."/>
            <person name="Dimitrov K.M."/>
            <person name="Suarez D.L."/>
            <person name="Swayne D.E."/>
        </authorList>
    </citation>
    <scope>NUCLEOTIDE SEQUENCE [LARGE SCALE GENOMIC DNA]</scope>
    <source>
        <strain evidence="1 2">CECT 7745</strain>
    </source>
</reference>
<sequence length="180" mass="19168">MPHIGADVKLNDPAFVHDSALLFGKVTVGKGASIWPYVVTRAEIHEIVIGERTNVQDHVMIHVGYTTPTIIGKDCSITHRVVLQGCEIGDRVLIGIGATIMDGAKIGSNSIVAGHSIVTEGSVFPENSIIAGSPAKLVKTVDNSAANLMNAQFYHLNAKNYADGIERLTPENVSALQTKN</sequence>
<dbReference type="InterPro" id="IPR001451">
    <property type="entry name" value="Hexapep"/>
</dbReference>
<dbReference type="AlphaFoldDB" id="A0A1X7BYX7"/>
<dbReference type="OrthoDB" id="9803036at2"/>
<dbReference type="InterPro" id="IPR047324">
    <property type="entry name" value="LbH_gamma_CA-like"/>
</dbReference>
<organism evidence="1 2">
    <name type="scientific">Roseovarius aestuarii</name>
    <dbReference type="NCBI Taxonomy" id="475083"/>
    <lineage>
        <taxon>Bacteria</taxon>
        <taxon>Pseudomonadati</taxon>
        <taxon>Pseudomonadota</taxon>
        <taxon>Alphaproteobacteria</taxon>
        <taxon>Rhodobacterales</taxon>
        <taxon>Roseobacteraceae</taxon>
        <taxon>Roseovarius</taxon>
    </lineage>
</organism>
<dbReference type="CDD" id="cd04645">
    <property type="entry name" value="LbH_gamma_CA_like"/>
    <property type="match status" value="1"/>
</dbReference>
<keyword evidence="2" id="KW-1185">Reference proteome</keyword>
<dbReference type="EMBL" id="FWXB01000077">
    <property type="protein sequence ID" value="SMC14792.1"/>
    <property type="molecule type" value="Genomic_DNA"/>
</dbReference>
<keyword evidence="1" id="KW-0012">Acyltransferase</keyword>
<dbReference type="Gene3D" id="2.160.10.10">
    <property type="entry name" value="Hexapeptide repeat proteins"/>
    <property type="match status" value="1"/>
</dbReference>
<dbReference type="PANTHER" id="PTHR13061">
    <property type="entry name" value="DYNACTIN SUBUNIT P25"/>
    <property type="match status" value="1"/>
</dbReference>
<dbReference type="GO" id="GO:0008780">
    <property type="term" value="F:acyl-[acyl-carrier-protein]-UDP-N-acetylglucosamine O-acyltransferase activity"/>
    <property type="evidence" value="ECO:0007669"/>
    <property type="project" value="UniProtKB-EC"/>
</dbReference>
<name>A0A1X7BYX7_9RHOB</name>
<evidence type="ECO:0000313" key="2">
    <source>
        <dbReference type="Proteomes" id="UP000193224"/>
    </source>
</evidence>
<dbReference type="Proteomes" id="UP000193224">
    <property type="component" value="Unassembled WGS sequence"/>
</dbReference>
<dbReference type="InterPro" id="IPR050484">
    <property type="entry name" value="Transf_Hexapept/Carb_Anhydrase"/>
</dbReference>
<dbReference type="RefSeq" id="WP_085802662.1">
    <property type="nucleotide sequence ID" value="NZ_FWXB01000077.1"/>
</dbReference>
<accession>A0A1X7BYX7</accession>
<dbReference type="SUPFAM" id="SSF51161">
    <property type="entry name" value="Trimeric LpxA-like enzymes"/>
    <property type="match status" value="1"/>
</dbReference>
<dbReference type="PANTHER" id="PTHR13061:SF29">
    <property type="entry name" value="GAMMA CARBONIC ANHYDRASE-LIKE 1, MITOCHONDRIAL-RELATED"/>
    <property type="match status" value="1"/>
</dbReference>
<proteinExistence type="predicted"/>
<dbReference type="EC" id="2.3.1.129" evidence="1"/>
<dbReference type="InterPro" id="IPR011004">
    <property type="entry name" value="Trimer_LpxA-like_sf"/>
</dbReference>